<protein>
    <submittedName>
        <fullName evidence="1">Uncharacterized protein</fullName>
    </submittedName>
</protein>
<gene>
    <name evidence="1" type="ORF">CDAR_292541</name>
</gene>
<name>A0AAV4N9B7_9ARAC</name>
<comment type="caution">
    <text evidence="1">The sequence shown here is derived from an EMBL/GenBank/DDBJ whole genome shotgun (WGS) entry which is preliminary data.</text>
</comment>
<feature type="non-terminal residue" evidence="1">
    <location>
        <position position="55"/>
    </location>
</feature>
<keyword evidence="2" id="KW-1185">Reference proteome</keyword>
<organism evidence="1 2">
    <name type="scientific">Caerostris darwini</name>
    <dbReference type="NCBI Taxonomy" id="1538125"/>
    <lineage>
        <taxon>Eukaryota</taxon>
        <taxon>Metazoa</taxon>
        <taxon>Ecdysozoa</taxon>
        <taxon>Arthropoda</taxon>
        <taxon>Chelicerata</taxon>
        <taxon>Arachnida</taxon>
        <taxon>Araneae</taxon>
        <taxon>Araneomorphae</taxon>
        <taxon>Entelegynae</taxon>
        <taxon>Araneoidea</taxon>
        <taxon>Araneidae</taxon>
        <taxon>Caerostris</taxon>
    </lineage>
</organism>
<evidence type="ECO:0000313" key="2">
    <source>
        <dbReference type="Proteomes" id="UP001054837"/>
    </source>
</evidence>
<reference evidence="1 2" key="1">
    <citation type="submission" date="2021-06" db="EMBL/GenBank/DDBJ databases">
        <title>Caerostris darwini draft genome.</title>
        <authorList>
            <person name="Kono N."/>
            <person name="Arakawa K."/>
        </authorList>
    </citation>
    <scope>NUCLEOTIDE SEQUENCE [LARGE SCALE GENOMIC DNA]</scope>
</reference>
<dbReference type="Proteomes" id="UP001054837">
    <property type="component" value="Unassembled WGS sequence"/>
</dbReference>
<sequence>MRGKLKEICNTNHSGTGCCWRSLLTEKFSSEPQDERTTFRIIRNLRRKLLIVRLS</sequence>
<dbReference type="AlphaFoldDB" id="A0AAV4N9B7"/>
<dbReference type="EMBL" id="BPLQ01001264">
    <property type="protein sequence ID" value="GIX80082.1"/>
    <property type="molecule type" value="Genomic_DNA"/>
</dbReference>
<dbReference type="PROSITE" id="PS51257">
    <property type="entry name" value="PROKAR_LIPOPROTEIN"/>
    <property type="match status" value="1"/>
</dbReference>
<accession>A0AAV4N9B7</accession>
<proteinExistence type="predicted"/>
<evidence type="ECO:0000313" key="1">
    <source>
        <dbReference type="EMBL" id="GIX80082.1"/>
    </source>
</evidence>